<dbReference type="Proteomes" id="UP001596113">
    <property type="component" value="Unassembled WGS sequence"/>
</dbReference>
<dbReference type="RefSeq" id="WP_378139316.1">
    <property type="nucleotide sequence ID" value="NZ_JBHSMI010000067.1"/>
</dbReference>
<dbReference type="InterPro" id="IPR000683">
    <property type="entry name" value="Gfo/Idh/MocA-like_OxRdtase_N"/>
</dbReference>
<dbReference type="SUPFAM" id="SSF55347">
    <property type="entry name" value="Glyceraldehyde-3-phosphate dehydrogenase-like, C-terminal domain"/>
    <property type="match status" value="1"/>
</dbReference>
<dbReference type="Gene3D" id="3.30.360.10">
    <property type="entry name" value="Dihydrodipicolinate Reductase, domain 2"/>
    <property type="match status" value="1"/>
</dbReference>
<evidence type="ECO:0000313" key="3">
    <source>
        <dbReference type="EMBL" id="MFC5407022.1"/>
    </source>
</evidence>
<evidence type="ECO:0000259" key="2">
    <source>
        <dbReference type="Pfam" id="PF22725"/>
    </source>
</evidence>
<keyword evidence="4" id="KW-1185">Reference proteome</keyword>
<dbReference type="InterPro" id="IPR055170">
    <property type="entry name" value="GFO_IDH_MocA-like_dom"/>
</dbReference>
<dbReference type="InterPro" id="IPR036291">
    <property type="entry name" value="NAD(P)-bd_dom_sf"/>
</dbReference>
<proteinExistence type="predicted"/>
<gene>
    <name evidence="3" type="ORF">ACFPOF_30210</name>
</gene>
<reference evidence="4" key="1">
    <citation type="journal article" date="2019" name="Int. J. Syst. Evol. Microbiol.">
        <title>The Global Catalogue of Microorganisms (GCM) 10K type strain sequencing project: providing services to taxonomists for standard genome sequencing and annotation.</title>
        <authorList>
            <consortium name="The Broad Institute Genomics Platform"/>
            <consortium name="The Broad Institute Genome Sequencing Center for Infectious Disease"/>
            <person name="Wu L."/>
            <person name="Ma J."/>
        </authorList>
    </citation>
    <scope>NUCLEOTIDE SEQUENCE [LARGE SCALE GENOMIC DNA]</scope>
    <source>
        <strain evidence="4">CGMCC 1.18575</strain>
    </source>
</reference>
<name>A0ABW0I4J7_9BACL</name>
<feature type="domain" description="GFO/IDH/MocA-like oxidoreductase" evidence="2">
    <location>
        <begin position="137"/>
        <end position="247"/>
    </location>
</feature>
<sequence length="331" mass="36766">MTTFGIIGTNWITDRFMQAAGETGEFVASAVYSRTAERADEFADKYGIPHRYSDLEQFAASGAFEAVYIASPTAFHARQAIACMEQGKHVLVEKPIASNAAETREMFEVARRNGVLLMEAMMTTQLPNFEAIRDHLGEVGTIRRYFASYCQYSSRYDAFKRGELPNAFNPQLSNGSLMDLGIYCLYPLIALFGKPDSLLANAHMLPSGADGEGSMLLSYEQMDAVVMYSKITNSYAPAEIQGENATIVFQPAQCPEEVEIRYRDGTVRNIGRPQTNSPMYYETRAFIDLLKRGEREDPTNSPFNSITTIAVIEEARRQIGLVFPADKGGQA</sequence>
<dbReference type="PANTHER" id="PTHR43054:SF1">
    <property type="entry name" value="SCYLLO-INOSITOL 2-DEHYDROGENASE (NADP(+)) IOLU"/>
    <property type="match status" value="1"/>
</dbReference>
<comment type="caution">
    <text evidence="3">The sequence shown here is derived from an EMBL/GenBank/DDBJ whole genome shotgun (WGS) entry which is preliminary data.</text>
</comment>
<dbReference type="Gene3D" id="3.40.50.720">
    <property type="entry name" value="NAD(P)-binding Rossmann-like Domain"/>
    <property type="match status" value="1"/>
</dbReference>
<accession>A0ABW0I4J7</accession>
<evidence type="ECO:0000259" key="1">
    <source>
        <dbReference type="Pfam" id="PF01408"/>
    </source>
</evidence>
<dbReference type="EMBL" id="JBHSMI010000067">
    <property type="protein sequence ID" value="MFC5407022.1"/>
    <property type="molecule type" value="Genomic_DNA"/>
</dbReference>
<dbReference type="SUPFAM" id="SSF51735">
    <property type="entry name" value="NAD(P)-binding Rossmann-fold domains"/>
    <property type="match status" value="1"/>
</dbReference>
<dbReference type="PANTHER" id="PTHR43054">
    <property type="match status" value="1"/>
</dbReference>
<feature type="domain" description="Gfo/Idh/MocA-like oxidoreductase N-terminal" evidence="1">
    <location>
        <begin position="4"/>
        <end position="119"/>
    </location>
</feature>
<protein>
    <submittedName>
        <fullName evidence="3">Gfo/Idh/MocA family protein</fullName>
    </submittedName>
</protein>
<evidence type="ECO:0000313" key="4">
    <source>
        <dbReference type="Proteomes" id="UP001596113"/>
    </source>
</evidence>
<dbReference type="Pfam" id="PF01408">
    <property type="entry name" value="GFO_IDH_MocA"/>
    <property type="match status" value="1"/>
</dbReference>
<organism evidence="3 4">
    <name type="scientific">Cohnella soli</name>
    <dbReference type="NCBI Taxonomy" id="425005"/>
    <lineage>
        <taxon>Bacteria</taxon>
        <taxon>Bacillati</taxon>
        <taxon>Bacillota</taxon>
        <taxon>Bacilli</taxon>
        <taxon>Bacillales</taxon>
        <taxon>Paenibacillaceae</taxon>
        <taxon>Cohnella</taxon>
    </lineage>
</organism>
<dbReference type="Pfam" id="PF22725">
    <property type="entry name" value="GFO_IDH_MocA_C3"/>
    <property type="match status" value="1"/>
</dbReference>